<evidence type="ECO:0000313" key="14">
    <source>
        <dbReference type="Proteomes" id="UP000321126"/>
    </source>
</evidence>
<sequence>MTRLHGSNSLCKELRFRPIAMWLSGLLIFGHHAEAREYFNPAFLGKDAGVDLSAFERLGYIPPGRYPVDIYMNKNKVETRSLNFREHQGNTVPELTLSQLNDWGVNVKGIAAIQGKPMDTVVSDLPALIPQSAVTFDFSHLRLDVSIPQASMQPSVRDRVDPSLWDEGIPVLLMNYNVNGSKGVYDNLSGRSNTQNLFATFRNGINAGPWRLRSTQTYTWTHTHYGNGVSDDASRRQWHASDTYLQRDVQFLRGELTAGESSTGGEVFDGIPFRGVQLVSDNAMLPDSMQGYAPVITGTANSNALVTVTQNGYTVYQTTVAPGPFRITDMYAAGNSGDLTVTVREADGTTHVSRQAYSTLPIMQRSGGARYEVTLGQYYGGNVTDGARSSTFGMATLVYGLPHNVTAYGGGLLASHYQSAVVGTGVSLGVIGAMSMDVTLSRAQLPGMGAHTDAWKTGQSYRVRFSKDLMATGTGIDLAAYRYSTQDYYSFSDINSMGYPLSDGQVPWALGRRRSTMQVNLRQSVGRLGSLYLSASQTRYWEGGRTDTNLSSGYNMMIKGVSVGLNYSIDRIKKFGEYPQNRQLSLNMQIPFSLFGPQQALQNINASYGMTHDGQGRVNQTTGVNGILLDNRLSWGAQQSWGNANQQPASSFYLGYQGSNGNASVGYSQSGTYKNYNYGVSGGVLVHQHGVTLARNLSDGAVLVRAPGVSGATVSNGIQTDWRGYAVVPAVTPYRRNSISIDPSTLPDGADIEQTSQSLYPTRGAVVMADYHVRIGGQLLMTLLRNGLPLPFGATVSLVGSDIQATGIIGDGGRVYLTGMPPKGRLQAKWGNTPEQQCRASYHVRDNASALTQLTAQCQ</sequence>
<keyword evidence="6 10" id="KW-0812">Transmembrane</keyword>
<name>A0A5C7BRI7_SERMA</name>
<dbReference type="InterPro" id="IPR043142">
    <property type="entry name" value="PapC-like_C_sf"/>
</dbReference>
<organism evidence="13 14">
    <name type="scientific">Serratia marcescens</name>
    <dbReference type="NCBI Taxonomy" id="615"/>
    <lineage>
        <taxon>Bacteria</taxon>
        <taxon>Pseudomonadati</taxon>
        <taxon>Pseudomonadota</taxon>
        <taxon>Gammaproteobacteria</taxon>
        <taxon>Enterobacterales</taxon>
        <taxon>Yersiniaceae</taxon>
        <taxon>Serratia</taxon>
    </lineage>
</organism>
<dbReference type="GO" id="GO:0009297">
    <property type="term" value="P:pilus assembly"/>
    <property type="evidence" value="ECO:0007669"/>
    <property type="project" value="InterPro"/>
</dbReference>
<dbReference type="SUPFAM" id="SSF141729">
    <property type="entry name" value="FimD N-terminal domain-like"/>
    <property type="match status" value="1"/>
</dbReference>
<evidence type="ECO:0000256" key="3">
    <source>
        <dbReference type="ARBA" id="ARBA00022448"/>
    </source>
</evidence>
<comment type="subcellular location">
    <subcellularLocation>
        <location evidence="1 10">Cell outer membrane</location>
        <topology evidence="1 10">Multi-pass membrane protein</topology>
    </subcellularLocation>
</comment>
<gene>
    <name evidence="13" type="ORF">FOT62_24385</name>
</gene>
<dbReference type="PROSITE" id="PS01151">
    <property type="entry name" value="FIMBRIAL_USHER"/>
    <property type="match status" value="1"/>
</dbReference>
<dbReference type="Pfam" id="PF00577">
    <property type="entry name" value="Usher"/>
    <property type="match status" value="1"/>
</dbReference>
<dbReference type="InterPro" id="IPR037224">
    <property type="entry name" value="PapC_N_sf"/>
</dbReference>
<comment type="similarity">
    <text evidence="2 10">Belongs to the fimbrial export usher family.</text>
</comment>
<dbReference type="Pfam" id="PF13954">
    <property type="entry name" value="PapC_N"/>
    <property type="match status" value="1"/>
</dbReference>
<dbReference type="InterPro" id="IPR018030">
    <property type="entry name" value="Fimbrial_membr_usher_CS"/>
</dbReference>
<dbReference type="GO" id="GO:0009279">
    <property type="term" value="C:cell outer membrane"/>
    <property type="evidence" value="ECO:0007669"/>
    <property type="project" value="UniProtKB-SubCell"/>
</dbReference>
<reference evidence="13 14" key="1">
    <citation type="submission" date="2019-07" db="EMBL/GenBank/DDBJ databases">
        <title>Serratia strains were isolated from fresh produce.</title>
        <authorList>
            <person name="Cho G.-S."/>
            <person name="Stein M."/>
            <person name="Lee W."/>
            <person name="Suh S.H."/>
            <person name="Franz C.M.A.P."/>
        </authorList>
    </citation>
    <scope>NUCLEOTIDE SEQUENCE [LARGE SCALE GENOMIC DNA]</scope>
    <source>
        <strain evidence="13 14">S16</strain>
    </source>
</reference>
<evidence type="ECO:0000256" key="2">
    <source>
        <dbReference type="ARBA" id="ARBA00008064"/>
    </source>
</evidence>
<dbReference type="FunFam" id="2.60.40.3110:FF:000001">
    <property type="entry name" value="Putative fimbrial outer membrane usher"/>
    <property type="match status" value="1"/>
</dbReference>
<dbReference type="EMBL" id="VOUQ01000028">
    <property type="protein sequence ID" value="TXE24852.1"/>
    <property type="molecule type" value="Genomic_DNA"/>
</dbReference>
<proteinExistence type="inferred from homology"/>
<dbReference type="Gene3D" id="2.60.40.2610">
    <property type="entry name" value="Outer membrane usher protein FimD, plug domain"/>
    <property type="match status" value="1"/>
</dbReference>
<evidence type="ECO:0000259" key="11">
    <source>
        <dbReference type="Pfam" id="PF13953"/>
    </source>
</evidence>
<dbReference type="InterPro" id="IPR042186">
    <property type="entry name" value="FimD_plug_dom"/>
</dbReference>
<keyword evidence="8 10" id="KW-0472">Membrane</keyword>
<accession>A0A5C7BRI7</accession>
<dbReference type="InterPro" id="IPR025885">
    <property type="entry name" value="PapC_N"/>
</dbReference>
<evidence type="ECO:0000256" key="10">
    <source>
        <dbReference type="RuleBase" id="RU003884"/>
    </source>
</evidence>
<comment type="caution">
    <text evidence="13">The sequence shown here is derived from an EMBL/GenBank/DDBJ whole genome shotgun (WGS) entry which is preliminary data.</text>
</comment>
<evidence type="ECO:0000256" key="9">
    <source>
        <dbReference type="ARBA" id="ARBA00023237"/>
    </source>
</evidence>
<evidence type="ECO:0000313" key="13">
    <source>
        <dbReference type="EMBL" id="TXE24852.1"/>
    </source>
</evidence>
<evidence type="ECO:0000256" key="1">
    <source>
        <dbReference type="ARBA" id="ARBA00004571"/>
    </source>
</evidence>
<evidence type="ECO:0000256" key="8">
    <source>
        <dbReference type="ARBA" id="ARBA00023136"/>
    </source>
</evidence>
<keyword evidence="7" id="KW-0732">Signal</keyword>
<dbReference type="AlphaFoldDB" id="A0A5C7BRI7"/>
<feature type="domain" description="PapC-like C-terminal" evidence="11">
    <location>
        <begin position="780"/>
        <end position="844"/>
    </location>
</feature>
<dbReference type="GO" id="GO:0015473">
    <property type="term" value="F:fimbrial usher porin activity"/>
    <property type="evidence" value="ECO:0007669"/>
    <property type="project" value="InterPro"/>
</dbReference>
<dbReference type="Gene3D" id="2.60.40.3110">
    <property type="match status" value="1"/>
</dbReference>
<dbReference type="PANTHER" id="PTHR30451:SF21">
    <property type="entry name" value="FIMBRIAL USHER DOMAIN-CONTAINING PROTEIN YDET-RELATED"/>
    <property type="match status" value="1"/>
</dbReference>
<keyword evidence="3 10" id="KW-0813">Transport</keyword>
<dbReference type="Gene3D" id="2.60.40.2070">
    <property type="match status" value="1"/>
</dbReference>
<keyword evidence="4" id="KW-1134">Transmembrane beta strand</keyword>
<keyword evidence="5 10" id="KW-1029">Fimbrium biogenesis</keyword>
<evidence type="ECO:0000256" key="4">
    <source>
        <dbReference type="ARBA" id="ARBA00022452"/>
    </source>
</evidence>
<evidence type="ECO:0000259" key="12">
    <source>
        <dbReference type="Pfam" id="PF13954"/>
    </source>
</evidence>
<dbReference type="RefSeq" id="WP_065426259.1">
    <property type="nucleotide sequence ID" value="NZ_JVEJ01000418.1"/>
</dbReference>
<dbReference type="Gene3D" id="3.10.20.410">
    <property type="match status" value="1"/>
</dbReference>
<protein>
    <submittedName>
        <fullName evidence="13">Fimbrial biogenesis outer membrane usher protein</fullName>
    </submittedName>
</protein>
<dbReference type="InterPro" id="IPR000015">
    <property type="entry name" value="Fimb_usher"/>
</dbReference>
<dbReference type="PANTHER" id="PTHR30451">
    <property type="entry name" value="OUTER MEMBRANE USHER PROTEIN"/>
    <property type="match status" value="1"/>
</dbReference>
<keyword evidence="9 10" id="KW-0998">Cell outer membrane</keyword>
<evidence type="ECO:0000256" key="5">
    <source>
        <dbReference type="ARBA" id="ARBA00022558"/>
    </source>
</evidence>
<dbReference type="Proteomes" id="UP000321126">
    <property type="component" value="Unassembled WGS sequence"/>
</dbReference>
<evidence type="ECO:0000256" key="6">
    <source>
        <dbReference type="ARBA" id="ARBA00022692"/>
    </source>
</evidence>
<evidence type="ECO:0000256" key="7">
    <source>
        <dbReference type="ARBA" id="ARBA00022729"/>
    </source>
</evidence>
<dbReference type="InterPro" id="IPR025949">
    <property type="entry name" value="PapC-like_C"/>
</dbReference>
<dbReference type="Pfam" id="PF13953">
    <property type="entry name" value="PapC_C"/>
    <property type="match status" value="1"/>
</dbReference>
<feature type="domain" description="PapC N-terminal" evidence="12">
    <location>
        <begin position="38"/>
        <end position="180"/>
    </location>
</feature>